<feature type="compositionally biased region" description="Basic and acidic residues" evidence="1">
    <location>
        <begin position="143"/>
        <end position="153"/>
    </location>
</feature>
<dbReference type="InterPro" id="IPR011723">
    <property type="entry name" value="Znf/thioredoxin_put"/>
</dbReference>
<dbReference type="Proteomes" id="UP000199441">
    <property type="component" value="Unassembled WGS sequence"/>
</dbReference>
<dbReference type="AlphaFoldDB" id="A0A1H2USX7"/>
<keyword evidence="2" id="KW-0472">Membrane</keyword>
<feature type="transmembrane region" description="Helical" evidence="2">
    <location>
        <begin position="231"/>
        <end position="250"/>
    </location>
</feature>
<sequence length="297" mass="31765">MRRAKALARESGVFMRLVCPNCDAEYEVDDSLVPAEGRDVQCSNCTTTWFQPGPEPHDDAAKPDAPAPATEDEAVTEPDDDADAAALAAATAATAGLTPRKPSIDPDALDIIHEEVARETAARNAETAGIETQPNLGLDDTDSEVRASAARDRMARRRGLDPQSSTIEDDDEALAAAPRREDPHAKKELFPDIEEINSTLSPEAAEAEAEAARIAAEGGDAIESQRSGFRLGFGSMLLLAVCLLVLYAYAPQIAQRLPFLAEPLASYVEMVDGLRTWLDVATQELVEKIGATLDGQP</sequence>
<feature type="region of interest" description="Disordered" evidence="1">
    <location>
        <begin position="51"/>
        <end position="78"/>
    </location>
</feature>
<dbReference type="EMBL" id="FNOI01000002">
    <property type="protein sequence ID" value="SDW59226.1"/>
    <property type="molecule type" value="Genomic_DNA"/>
</dbReference>
<reference evidence="5" key="1">
    <citation type="submission" date="2016-10" db="EMBL/GenBank/DDBJ databases">
        <authorList>
            <person name="Varghese N."/>
            <person name="Submissions S."/>
        </authorList>
    </citation>
    <scope>NUCLEOTIDE SEQUENCE [LARGE SCALE GENOMIC DNA]</scope>
    <source>
        <strain evidence="5">DSM 26922</strain>
    </source>
</reference>
<evidence type="ECO:0000256" key="2">
    <source>
        <dbReference type="SAM" id="Phobius"/>
    </source>
</evidence>
<keyword evidence="2" id="KW-0812">Transmembrane</keyword>
<dbReference type="OrthoDB" id="7159357at2"/>
<gene>
    <name evidence="4" type="ORF">SAMN04488001_1277</name>
</gene>
<protein>
    <submittedName>
        <fullName evidence="4">MJ0042 family finger-like domain-containing protein</fullName>
    </submittedName>
</protein>
<evidence type="ECO:0000259" key="3">
    <source>
        <dbReference type="Pfam" id="PF13717"/>
    </source>
</evidence>
<organism evidence="4 5">
    <name type="scientific">Litoreibacter albidus</name>
    <dbReference type="NCBI Taxonomy" id="670155"/>
    <lineage>
        <taxon>Bacteria</taxon>
        <taxon>Pseudomonadati</taxon>
        <taxon>Pseudomonadota</taxon>
        <taxon>Alphaproteobacteria</taxon>
        <taxon>Rhodobacterales</taxon>
        <taxon>Roseobacteraceae</taxon>
        <taxon>Litoreibacter</taxon>
    </lineage>
</organism>
<dbReference type="NCBIfam" id="TIGR02098">
    <property type="entry name" value="MJ0042_CXXC"/>
    <property type="match status" value="1"/>
</dbReference>
<dbReference type="Pfam" id="PF13717">
    <property type="entry name" value="Zn_ribbon_4"/>
    <property type="match status" value="1"/>
</dbReference>
<accession>A0A1H2USX7</accession>
<feature type="compositionally biased region" description="Basic and acidic residues" evidence="1">
    <location>
        <begin position="178"/>
        <end position="189"/>
    </location>
</feature>
<evidence type="ECO:0000313" key="4">
    <source>
        <dbReference type="EMBL" id="SDW59226.1"/>
    </source>
</evidence>
<feature type="domain" description="Zinc finger/thioredoxin putative" evidence="3">
    <location>
        <begin position="15"/>
        <end position="50"/>
    </location>
</feature>
<proteinExistence type="predicted"/>
<evidence type="ECO:0000313" key="5">
    <source>
        <dbReference type="Proteomes" id="UP000199441"/>
    </source>
</evidence>
<dbReference type="STRING" id="670155.SAMN04488001_1277"/>
<name>A0A1H2USX7_9RHOB</name>
<keyword evidence="5" id="KW-1185">Reference proteome</keyword>
<feature type="region of interest" description="Disordered" evidence="1">
    <location>
        <begin position="120"/>
        <end position="189"/>
    </location>
</feature>
<evidence type="ECO:0000256" key="1">
    <source>
        <dbReference type="SAM" id="MobiDB-lite"/>
    </source>
</evidence>
<keyword evidence="2" id="KW-1133">Transmembrane helix</keyword>